<keyword evidence="1" id="KW-0732">Signal</keyword>
<dbReference type="Proteomes" id="UP000094444">
    <property type="component" value="Unassembled WGS sequence"/>
</dbReference>
<dbReference type="OrthoDB" id="5221045at2759"/>
<reference evidence="2" key="1">
    <citation type="submission" date="2017-09" db="EMBL/GenBank/DDBJ databases">
        <title>Polyketide synthases of a Diaporthe helianthi virulent isolate.</title>
        <authorList>
            <person name="Baroncelli R."/>
        </authorList>
    </citation>
    <scope>NUCLEOTIDE SEQUENCE [LARGE SCALE GENOMIC DNA]</scope>
    <source>
        <strain evidence="2">7/96</strain>
    </source>
</reference>
<keyword evidence="3" id="KW-1185">Reference proteome</keyword>
<feature type="signal peptide" evidence="1">
    <location>
        <begin position="1"/>
        <end position="20"/>
    </location>
</feature>
<name>A0A2P5ICI2_DIAHE</name>
<dbReference type="EMBL" id="MAVT02000064">
    <property type="protein sequence ID" value="POS80199.1"/>
    <property type="molecule type" value="Genomic_DNA"/>
</dbReference>
<organism evidence="2 3">
    <name type="scientific">Diaporthe helianthi</name>
    <dbReference type="NCBI Taxonomy" id="158607"/>
    <lineage>
        <taxon>Eukaryota</taxon>
        <taxon>Fungi</taxon>
        <taxon>Dikarya</taxon>
        <taxon>Ascomycota</taxon>
        <taxon>Pezizomycotina</taxon>
        <taxon>Sordariomycetes</taxon>
        <taxon>Sordariomycetidae</taxon>
        <taxon>Diaporthales</taxon>
        <taxon>Diaporthaceae</taxon>
        <taxon>Diaporthe</taxon>
    </lineage>
</organism>
<protein>
    <submittedName>
        <fullName evidence="2">Uncharacterized protein</fullName>
    </submittedName>
</protein>
<dbReference type="InParanoid" id="A0A2P5ICI2"/>
<sequence>MKSVMIFIIGLLGLISSVSAGISRLGLTSWANTTATAIITVSSSRVSSITAIVSLPVPTSWENATTTAFLDPTGCGHGGSSASLNTTSSTIAAAQPSIYIPIPSNTTDSGNATVQPISWHLYDIRASVNNMAETADYMFKAAIDPPCSNSSVVCHETLHTNDDQLAEVDNAICKDATGMPYTNTSIPVTFHFAWRPDVNNNLGEKGNLLVIKSNSPGSAHACPFPPYDACWAQGIYWVPEKDIESTVAGDKYIGPDSIHLNGTYCKTAMPECVWSEYLY</sequence>
<evidence type="ECO:0000313" key="2">
    <source>
        <dbReference type="EMBL" id="POS80199.1"/>
    </source>
</evidence>
<feature type="chain" id="PRO_5015109908" evidence="1">
    <location>
        <begin position="21"/>
        <end position="279"/>
    </location>
</feature>
<dbReference type="AlphaFoldDB" id="A0A2P5ICI2"/>
<comment type="caution">
    <text evidence="2">The sequence shown here is derived from an EMBL/GenBank/DDBJ whole genome shotgun (WGS) entry which is preliminary data.</text>
</comment>
<evidence type="ECO:0000313" key="3">
    <source>
        <dbReference type="Proteomes" id="UP000094444"/>
    </source>
</evidence>
<proteinExistence type="predicted"/>
<accession>A0A2P5ICI2</accession>
<evidence type="ECO:0000256" key="1">
    <source>
        <dbReference type="SAM" id="SignalP"/>
    </source>
</evidence>
<gene>
    <name evidence="2" type="ORF">DHEL01_v201391</name>
</gene>